<accession>A0A1X7PLM0</accession>
<evidence type="ECO:0000259" key="4">
    <source>
        <dbReference type="PROSITE" id="PS50043"/>
    </source>
</evidence>
<dbReference type="Proteomes" id="UP000193083">
    <property type="component" value="Unassembled WGS sequence"/>
</dbReference>
<dbReference type="InterPro" id="IPR036388">
    <property type="entry name" value="WH-like_DNA-bd_sf"/>
</dbReference>
<dbReference type="SMART" id="SM00421">
    <property type="entry name" value="HTH_LUXR"/>
    <property type="match status" value="1"/>
</dbReference>
<dbReference type="OrthoDB" id="8349179at2"/>
<dbReference type="RefSeq" id="WP_085466249.1">
    <property type="nucleotide sequence ID" value="NZ_FXBL01000004.1"/>
</dbReference>
<feature type="domain" description="HTH luxR-type" evidence="4">
    <location>
        <begin position="184"/>
        <end position="249"/>
    </location>
</feature>
<evidence type="ECO:0000256" key="3">
    <source>
        <dbReference type="ARBA" id="ARBA00023163"/>
    </source>
</evidence>
<dbReference type="GO" id="GO:0003677">
    <property type="term" value="F:DNA binding"/>
    <property type="evidence" value="ECO:0007669"/>
    <property type="project" value="UniProtKB-KW"/>
</dbReference>
<dbReference type="PROSITE" id="PS50043">
    <property type="entry name" value="HTH_LUXR_2"/>
    <property type="match status" value="1"/>
</dbReference>
<protein>
    <submittedName>
        <fullName evidence="5">DNA-binding transcriptional regulator, CsgD family</fullName>
    </submittedName>
</protein>
<keyword evidence="6" id="KW-1185">Reference proteome</keyword>
<dbReference type="PANTHER" id="PTHR44688">
    <property type="entry name" value="DNA-BINDING TRANSCRIPTIONAL ACTIVATOR DEVR_DOSR"/>
    <property type="match status" value="1"/>
</dbReference>
<dbReference type="InterPro" id="IPR016032">
    <property type="entry name" value="Sig_transdc_resp-reg_C-effctor"/>
</dbReference>
<evidence type="ECO:0000256" key="2">
    <source>
        <dbReference type="ARBA" id="ARBA00023125"/>
    </source>
</evidence>
<dbReference type="SUPFAM" id="SSF46894">
    <property type="entry name" value="C-terminal effector domain of the bipartite response regulators"/>
    <property type="match status" value="1"/>
</dbReference>
<dbReference type="Gene3D" id="1.10.10.10">
    <property type="entry name" value="Winged helix-like DNA-binding domain superfamily/Winged helix DNA-binding domain"/>
    <property type="match status" value="1"/>
</dbReference>
<keyword evidence="2 5" id="KW-0238">DNA-binding</keyword>
<organism evidence="5 6">
    <name type="scientific">Mesorhizobium australicum</name>
    <dbReference type="NCBI Taxonomy" id="536018"/>
    <lineage>
        <taxon>Bacteria</taxon>
        <taxon>Pseudomonadati</taxon>
        <taxon>Pseudomonadota</taxon>
        <taxon>Alphaproteobacteria</taxon>
        <taxon>Hyphomicrobiales</taxon>
        <taxon>Phyllobacteriaceae</taxon>
        <taxon>Mesorhizobium</taxon>
    </lineage>
</organism>
<evidence type="ECO:0000256" key="1">
    <source>
        <dbReference type="ARBA" id="ARBA00023015"/>
    </source>
</evidence>
<dbReference type="PRINTS" id="PR00038">
    <property type="entry name" value="HTHLUXR"/>
</dbReference>
<dbReference type="CDD" id="cd06170">
    <property type="entry name" value="LuxR_C_like"/>
    <property type="match status" value="1"/>
</dbReference>
<keyword evidence="1" id="KW-0805">Transcription regulation</keyword>
<proteinExistence type="predicted"/>
<dbReference type="Pfam" id="PF00196">
    <property type="entry name" value="GerE"/>
    <property type="match status" value="1"/>
</dbReference>
<dbReference type="EMBL" id="FXBL01000004">
    <property type="protein sequence ID" value="SMH51933.1"/>
    <property type="molecule type" value="Genomic_DNA"/>
</dbReference>
<dbReference type="GO" id="GO:0006355">
    <property type="term" value="P:regulation of DNA-templated transcription"/>
    <property type="evidence" value="ECO:0007669"/>
    <property type="project" value="InterPro"/>
</dbReference>
<evidence type="ECO:0000313" key="5">
    <source>
        <dbReference type="EMBL" id="SMH51933.1"/>
    </source>
</evidence>
<sequence>MSVEPIDLARPAIGADEPRPLAEISRLARMASSGVIPEAIRRCRRLSSSFGASGFALCFAGRGVGKARLTPCFDEAFPGRSPVTSALIAEGADALSRHAGASCVPGFWTMPGAAAASGDPLCVRLPAILSDRAGLVLPVSADSVYSGIFVFTGPELRFDRDELLDLHRQCFEMFLRIAQLKSSSTSSASSISKRELECLRLTAAGRTSEDIARILGLSVHTANQYLTTAASKLDAVNRTHAVTKAIRLGLIE</sequence>
<keyword evidence="3" id="KW-0804">Transcription</keyword>
<reference evidence="5 6" key="1">
    <citation type="submission" date="2017-04" db="EMBL/GenBank/DDBJ databases">
        <authorList>
            <person name="Afonso C.L."/>
            <person name="Miller P.J."/>
            <person name="Scott M.A."/>
            <person name="Spackman E."/>
            <person name="Goraichik I."/>
            <person name="Dimitrov K.M."/>
            <person name="Suarez D.L."/>
            <person name="Swayne D.E."/>
        </authorList>
    </citation>
    <scope>NUCLEOTIDE SEQUENCE [LARGE SCALE GENOMIC DNA]</scope>
    <source>
        <strain evidence="5 6">B5P</strain>
    </source>
</reference>
<dbReference type="AlphaFoldDB" id="A0A1X7PLM0"/>
<dbReference type="PANTHER" id="PTHR44688:SF16">
    <property type="entry name" value="DNA-BINDING TRANSCRIPTIONAL ACTIVATOR DEVR_DOSR"/>
    <property type="match status" value="1"/>
</dbReference>
<gene>
    <name evidence="5" type="ORF">SAMN02982922_4573</name>
</gene>
<dbReference type="InterPro" id="IPR000792">
    <property type="entry name" value="Tscrpt_reg_LuxR_C"/>
</dbReference>
<name>A0A1X7PLM0_9HYPH</name>
<evidence type="ECO:0000313" key="6">
    <source>
        <dbReference type="Proteomes" id="UP000193083"/>
    </source>
</evidence>